<feature type="domain" description="Glycosyltransferase 2-like" evidence="1">
    <location>
        <begin position="9"/>
        <end position="144"/>
    </location>
</feature>
<keyword evidence="3" id="KW-1185">Reference proteome</keyword>
<evidence type="ECO:0000313" key="2">
    <source>
        <dbReference type="EMBL" id="SER65615.1"/>
    </source>
</evidence>
<keyword evidence="2" id="KW-0808">Transferase</keyword>
<reference evidence="3" key="1">
    <citation type="submission" date="2016-10" db="EMBL/GenBank/DDBJ databases">
        <authorList>
            <person name="Varghese N."/>
            <person name="Submissions S."/>
        </authorList>
    </citation>
    <scope>NUCLEOTIDE SEQUENCE [LARGE SCALE GENOMIC DNA]</scope>
    <source>
        <strain evidence="3">DSM 15719</strain>
    </source>
</reference>
<dbReference type="EMBL" id="FOFZ01000018">
    <property type="protein sequence ID" value="SER65615.1"/>
    <property type="molecule type" value="Genomic_DNA"/>
</dbReference>
<dbReference type="PANTHER" id="PTHR22916">
    <property type="entry name" value="GLYCOSYLTRANSFERASE"/>
    <property type="match status" value="1"/>
</dbReference>
<dbReference type="InterPro" id="IPR001173">
    <property type="entry name" value="Glyco_trans_2-like"/>
</dbReference>
<gene>
    <name evidence="2" type="ORF">SAMN05444355_11844</name>
</gene>
<dbReference type="AlphaFoldDB" id="A0A1H9QZC6"/>
<dbReference type="OrthoDB" id="635429at2"/>
<dbReference type="Proteomes" id="UP000183658">
    <property type="component" value="Unassembled WGS sequence"/>
</dbReference>
<dbReference type="SUPFAM" id="SSF53448">
    <property type="entry name" value="Nucleotide-diphospho-sugar transferases"/>
    <property type="match status" value="1"/>
</dbReference>
<evidence type="ECO:0000313" key="3">
    <source>
        <dbReference type="Proteomes" id="UP000183658"/>
    </source>
</evidence>
<dbReference type="GO" id="GO:0016758">
    <property type="term" value="F:hexosyltransferase activity"/>
    <property type="evidence" value="ECO:0007669"/>
    <property type="project" value="UniProtKB-ARBA"/>
</dbReference>
<dbReference type="PANTHER" id="PTHR22916:SF3">
    <property type="entry name" value="UDP-GLCNAC:BETAGAL BETA-1,3-N-ACETYLGLUCOSAMINYLTRANSFERASE-LIKE PROTEIN 1"/>
    <property type="match status" value="1"/>
</dbReference>
<name>A0A1H9QZC6_FLAFI</name>
<dbReference type="CDD" id="cd00761">
    <property type="entry name" value="Glyco_tranf_GTA_type"/>
    <property type="match status" value="1"/>
</dbReference>
<protein>
    <submittedName>
        <fullName evidence="2">Glycosyl transferase family 2</fullName>
    </submittedName>
</protein>
<dbReference type="InterPro" id="IPR029044">
    <property type="entry name" value="Nucleotide-diphossugar_trans"/>
</dbReference>
<dbReference type="RefSeq" id="WP_074724525.1">
    <property type="nucleotide sequence ID" value="NZ_FOFZ01000018.1"/>
</dbReference>
<dbReference type="Pfam" id="PF00535">
    <property type="entry name" value="Glycos_transf_2"/>
    <property type="match status" value="1"/>
</dbReference>
<organism evidence="2 3">
    <name type="scientific">Flavobacterium frigoris</name>
    <dbReference type="NCBI Taxonomy" id="229204"/>
    <lineage>
        <taxon>Bacteria</taxon>
        <taxon>Pseudomonadati</taxon>
        <taxon>Bacteroidota</taxon>
        <taxon>Flavobacteriia</taxon>
        <taxon>Flavobacteriales</taxon>
        <taxon>Flavobacteriaceae</taxon>
        <taxon>Flavobacterium</taxon>
    </lineage>
</organism>
<sequence length="334" mass="39399">MTTIAPLVSIIIPNYNHENYLKHRLESVFNQSYTNFEIILLDDCSTDNSRAILLEYAQNPKVSHCVFNQINSGNTFVQWNKGISLAKGKYIWIAESDDFAVNTFLEDLLNVFYLNDELVLVYSQSNKVDENSSKTGSWIDFTSEFGKDFFLSNFVVDGNYFIERFLIYKNIIPNASGVLFLRDRAIQLGDLDTDKEMRYCGDWLFYIKLITNHSLGFVAEPLNNFRYHSNSVIARSKQINDRVYLINVVKIMRDKMISFFTIECPKNIIEISKINKKIIREHEYEKAMYLIRNNQKRLGFKVLLTVLDLFFIKYKFMKNFLLRWERFINTILKR</sequence>
<accession>A0A1H9QZC6</accession>
<evidence type="ECO:0000259" key="1">
    <source>
        <dbReference type="Pfam" id="PF00535"/>
    </source>
</evidence>
<proteinExistence type="predicted"/>
<dbReference type="Gene3D" id="3.90.550.10">
    <property type="entry name" value="Spore Coat Polysaccharide Biosynthesis Protein SpsA, Chain A"/>
    <property type="match status" value="1"/>
</dbReference>